<reference evidence="2 4" key="1">
    <citation type="submission" date="2024-02" db="EMBL/GenBank/DDBJ databases">
        <title>Lysobacter Genome Sequencing and Mining.</title>
        <authorList>
            <person name="Bierman J."/>
            <person name="Walker M.C."/>
        </authorList>
    </citation>
    <scope>NUCLEOTIDE SEQUENCE [LARGE SCALE GENOMIC DNA]</scope>
    <source>
        <strain evidence="2 4">PB6250</strain>
    </source>
</reference>
<proteinExistence type="predicted"/>
<feature type="chain" id="PRO_5043358562" description="Secreted protein" evidence="1">
    <location>
        <begin position="29"/>
        <end position="113"/>
    </location>
</feature>
<organism evidence="3">
    <name type="scientific">Lysobacter firmicutimachus</name>
    <dbReference type="NCBI Taxonomy" id="1792846"/>
    <lineage>
        <taxon>Bacteria</taxon>
        <taxon>Pseudomonadati</taxon>
        <taxon>Pseudomonadota</taxon>
        <taxon>Gammaproteobacteria</taxon>
        <taxon>Lysobacterales</taxon>
        <taxon>Lysobacteraceae</taxon>
        <taxon>Lysobacter</taxon>
    </lineage>
</organism>
<dbReference type="EMBL" id="JBANDL010000002">
    <property type="protein sequence ID" value="MEI2454898.1"/>
    <property type="molecule type" value="Genomic_DNA"/>
</dbReference>
<evidence type="ECO:0000313" key="4">
    <source>
        <dbReference type="Proteomes" id="UP001387215"/>
    </source>
</evidence>
<accession>A0AAU8MQK9</accession>
<dbReference type="AlphaFoldDB" id="A0AAU8MQK9"/>
<evidence type="ECO:0008006" key="5">
    <source>
        <dbReference type="Google" id="ProtNLM"/>
    </source>
</evidence>
<sequence length="113" mass="11856">MKHATTQRRSSQLAVLAVSALFAASAAAAPLVCTDAVSANVAVPQNTWVNIDANCPVGYSATGGGYVFNEGSGGVIGIWAMSIPNGNGWRTWVVQHNPGVRHVQTYVRCCRTP</sequence>
<dbReference type="EMBL" id="CP159925">
    <property type="protein sequence ID" value="XCO73842.1"/>
    <property type="molecule type" value="Genomic_DNA"/>
</dbReference>
<keyword evidence="4" id="KW-1185">Reference proteome</keyword>
<feature type="signal peptide" evidence="1">
    <location>
        <begin position="1"/>
        <end position="28"/>
    </location>
</feature>
<reference evidence="3" key="2">
    <citation type="submission" date="2024-06" db="EMBL/GenBank/DDBJ databases">
        <authorList>
            <person name="Li S."/>
        </authorList>
    </citation>
    <scope>NUCLEOTIDE SEQUENCE</scope>
    <source>
        <strain evidence="3">SR10</strain>
    </source>
</reference>
<evidence type="ECO:0000313" key="2">
    <source>
        <dbReference type="EMBL" id="MEI2454898.1"/>
    </source>
</evidence>
<protein>
    <recommendedName>
        <fullName evidence="5">Secreted protein</fullName>
    </recommendedName>
</protein>
<dbReference type="Proteomes" id="UP001387215">
    <property type="component" value="Unassembled WGS sequence"/>
</dbReference>
<gene>
    <name evidence="3" type="ORF">ABU614_15790</name>
    <name evidence="2" type="ORF">V2J18_09435</name>
</gene>
<evidence type="ECO:0000256" key="1">
    <source>
        <dbReference type="SAM" id="SignalP"/>
    </source>
</evidence>
<name>A0AAU8MQK9_9GAMM</name>
<evidence type="ECO:0000313" key="3">
    <source>
        <dbReference type="EMBL" id="XCO73842.1"/>
    </source>
</evidence>
<keyword evidence="1" id="KW-0732">Signal</keyword>
<dbReference type="RefSeq" id="WP_064750055.1">
    <property type="nucleotide sequence ID" value="NZ_CP159925.1"/>
</dbReference>